<accession>A0AAJ6L4H7</accession>
<evidence type="ECO:0000313" key="2">
    <source>
        <dbReference type="EMBL" id="WLS45931.1"/>
    </source>
</evidence>
<feature type="domain" description="HNH nuclease" evidence="1">
    <location>
        <begin position="118"/>
        <end position="138"/>
    </location>
</feature>
<dbReference type="GO" id="GO:0004519">
    <property type="term" value="F:endonuclease activity"/>
    <property type="evidence" value="ECO:0007669"/>
    <property type="project" value="UniProtKB-KW"/>
</dbReference>
<evidence type="ECO:0000313" key="3">
    <source>
        <dbReference type="Proteomes" id="UP001235874"/>
    </source>
</evidence>
<keyword evidence="2" id="KW-0378">Hydrolase</keyword>
<dbReference type="EMBL" id="CP130472">
    <property type="protein sequence ID" value="WLS45931.1"/>
    <property type="molecule type" value="Genomic_DNA"/>
</dbReference>
<dbReference type="InterPro" id="IPR003615">
    <property type="entry name" value="HNH_nuc"/>
</dbReference>
<dbReference type="CDD" id="cd00085">
    <property type="entry name" value="HNHc"/>
    <property type="match status" value="1"/>
</dbReference>
<name>A0AAJ6L4H7_9ACTN</name>
<gene>
    <name evidence="2" type="ORF">Q3V37_01195</name>
</gene>
<keyword evidence="2" id="KW-0540">Nuclease</keyword>
<evidence type="ECO:0000259" key="1">
    <source>
        <dbReference type="Pfam" id="PF13392"/>
    </source>
</evidence>
<organism evidence="2 3">
    <name type="scientific">Micromonospora profundi</name>
    <dbReference type="NCBI Taxonomy" id="1420889"/>
    <lineage>
        <taxon>Bacteria</taxon>
        <taxon>Bacillati</taxon>
        <taxon>Actinomycetota</taxon>
        <taxon>Actinomycetes</taxon>
        <taxon>Micromonosporales</taxon>
        <taxon>Micromonosporaceae</taxon>
        <taxon>Micromonospora</taxon>
    </lineage>
</organism>
<dbReference type="Proteomes" id="UP001235874">
    <property type="component" value="Chromosome"/>
</dbReference>
<dbReference type="Pfam" id="PF13392">
    <property type="entry name" value="HNH_3"/>
    <property type="match status" value="1"/>
</dbReference>
<sequence>MVRYKYTPEALAEAAAAARNITEVMRLLGVRVSGGSHAHISRQLKRFGIDTSHFTGQAHNRGVRWRRMSPAELLVVLPEGSRRIPGFRLKRALATIGLPENCEVCGTGSTWQGGKLTLHVDHINGDFLDNRPRNLRLLCPNCHSQTSTYAGQRRPALVEPAVVYDPDAVTPTGFRIGRRLPARQEWPWTLVEYRAKGP</sequence>
<protein>
    <submittedName>
        <fullName evidence="2">HNH endonuclease</fullName>
    </submittedName>
</protein>
<proteinExistence type="predicted"/>
<keyword evidence="3" id="KW-1185">Reference proteome</keyword>
<dbReference type="AlphaFoldDB" id="A0AAJ6L4H7"/>
<reference evidence="2 3" key="1">
    <citation type="submission" date="2023-07" db="EMBL/GenBank/DDBJ databases">
        <title>Micromonospora profundi TRM 95458 converts glycerol to a new osmotic compound.</title>
        <authorList>
            <person name="Lu D."/>
        </authorList>
    </citation>
    <scope>NUCLEOTIDE SEQUENCE [LARGE SCALE GENOMIC DNA]</scope>
    <source>
        <strain evidence="2 3">TRM95458</strain>
    </source>
</reference>
<dbReference type="KEGG" id="mprn:Q3V37_01195"/>
<dbReference type="RefSeq" id="WP_306272622.1">
    <property type="nucleotide sequence ID" value="NZ_CP130472.1"/>
</dbReference>
<keyword evidence="2" id="KW-0255">Endonuclease</keyword>